<dbReference type="Pfam" id="PF01467">
    <property type="entry name" value="CTP_transf_like"/>
    <property type="match status" value="1"/>
</dbReference>
<comment type="function">
    <text evidence="1 11">Catalyzes the reversible adenylation of nicotinate mononucleotide (NaMN) to nicotinic acid adenine dinucleotide (NaAD).</text>
</comment>
<gene>
    <name evidence="11" type="primary">nadD</name>
    <name evidence="13" type="ORF">AOA14_02495</name>
</gene>
<evidence type="ECO:0000256" key="5">
    <source>
        <dbReference type="ARBA" id="ARBA00022679"/>
    </source>
</evidence>
<proteinExistence type="inferred from homology"/>
<dbReference type="EMBL" id="CP013342">
    <property type="protein sequence ID" value="AMU93472.1"/>
    <property type="molecule type" value="Genomic_DNA"/>
</dbReference>
<dbReference type="RefSeq" id="WP_062900640.1">
    <property type="nucleotide sequence ID" value="NZ_CP013342.1"/>
</dbReference>
<keyword evidence="8 11" id="KW-0067">ATP-binding</keyword>
<dbReference type="InterPro" id="IPR005248">
    <property type="entry name" value="NadD/NMNAT"/>
</dbReference>
<evidence type="ECO:0000256" key="1">
    <source>
        <dbReference type="ARBA" id="ARBA00002324"/>
    </source>
</evidence>
<evidence type="ECO:0000256" key="2">
    <source>
        <dbReference type="ARBA" id="ARBA00005019"/>
    </source>
</evidence>
<evidence type="ECO:0000256" key="8">
    <source>
        <dbReference type="ARBA" id="ARBA00022840"/>
    </source>
</evidence>
<dbReference type="GO" id="GO:0005524">
    <property type="term" value="F:ATP binding"/>
    <property type="evidence" value="ECO:0007669"/>
    <property type="project" value="UniProtKB-KW"/>
</dbReference>
<organism evidence="13 14">
    <name type="scientific">Sphingopyxis terrae subsp. terrae NBRC 15098</name>
    <dbReference type="NCBI Taxonomy" id="1219058"/>
    <lineage>
        <taxon>Bacteria</taxon>
        <taxon>Pseudomonadati</taxon>
        <taxon>Pseudomonadota</taxon>
        <taxon>Alphaproteobacteria</taxon>
        <taxon>Sphingomonadales</taxon>
        <taxon>Sphingomonadaceae</taxon>
        <taxon>Sphingopyxis</taxon>
    </lineage>
</organism>
<reference evidence="14" key="1">
    <citation type="submission" date="2015-11" db="EMBL/GenBank/DDBJ databases">
        <title>Complete genome sequence of a polyethylene glycol-degrading strain Sphingopyxis terrae strain 203-1 (NBRC 15098).</title>
        <authorList>
            <person name="Yoshiyuki O."/>
            <person name="Shouta N."/>
            <person name="Nagata Y."/>
            <person name="Numata M."/>
            <person name="Tsuchikane K."/>
            <person name="Hosoyama A."/>
            <person name="Yamazoe A."/>
            <person name="Tsuda M."/>
            <person name="Fujita N."/>
            <person name="Kawai F."/>
        </authorList>
    </citation>
    <scope>NUCLEOTIDE SEQUENCE [LARGE SCALE GENOMIC DNA]</scope>
    <source>
        <strain evidence="14">203-1</strain>
    </source>
</reference>
<dbReference type="SUPFAM" id="SSF52374">
    <property type="entry name" value="Nucleotidylyl transferase"/>
    <property type="match status" value="1"/>
</dbReference>
<dbReference type="EC" id="2.7.7.18" evidence="11"/>
<dbReference type="GO" id="GO:0009435">
    <property type="term" value="P:NAD+ biosynthetic process"/>
    <property type="evidence" value="ECO:0007669"/>
    <property type="project" value="UniProtKB-UniRule"/>
</dbReference>
<evidence type="ECO:0000313" key="14">
    <source>
        <dbReference type="Proteomes" id="UP000076234"/>
    </source>
</evidence>
<dbReference type="STRING" id="1219058.AOA14_02495"/>
<dbReference type="PANTHER" id="PTHR39321:SF3">
    <property type="entry name" value="PHOSPHOPANTETHEINE ADENYLYLTRANSFERASE"/>
    <property type="match status" value="1"/>
</dbReference>
<dbReference type="AlphaFoldDB" id="A0A142VUS9"/>
<dbReference type="PANTHER" id="PTHR39321">
    <property type="entry name" value="NICOTINATE-NUCLEOTIDE ADENYLYLTRANSFERASE-RELATED"/>
    <property type="match status" value="1"/>
</dbReference>
<dbReference type="HAMAP" id="MF_00244">
    <property type="entry name" value="NaMN_adenylyltr"/>
    <property type="match status" value="1"/>
</dbReference>
<comment type="catalytic activity">
    <reaction evidence="10 11">
        <text>nicotinate beta-D-ribonucleotide + ATP + H(+) = deamido-NAD(+) + diphosphate</text>
        <dbReference type="Rhea" id="RHEA:22860"/>
        <dbReference type="ChEBI" id="CHEBI:15378"/>
        <dbReference type="ChEBI" id="CHEBI:30616"/>
        <dbReference type="ChEBI" id="CHEBI:33019"/>
        <dbReference type="ChEBI" id="CHEBI:57502"/>
        <dbReference type="ChEBI" id="CHEBI:58437"/>
        <dbReference type="EC" id="2.7.7.18"/>
    </reaction>
</comment>
<reference evidence="13 14" key="2">
    <citation type="journal article" date="2016" name="Genome Announc.">
        <title>Complete Genome Sequence of Sphingopyxis terrae Strain 203-1 (NBRC 111660), a Polyethylene Glycol Degrader.</title>
        <authorList>
            <person name="Ohtsubo Y."/>
            <person name="Nonoyama S."/>
            <person name="Nagata Y."/>
            <person name="Numata M."/>
            <person name="Tsuchikane K."/>
            <person name="Hosoyama A."/>
            <person name="Yamazoe A."/>
            <person name="Tsuda M."/>
            <person name="Fujita N."/>
            <person name="Kawai F."/>
        </authorList>
    </citation>
    <scope>NUCLEOTIDE SEQUENCE [LARGE SCALE GENOMIC DNA]</scope>
    <source>
        <strain evidence="13 14">203-1</strain>
    </source>
</reference>
<comment type="similarity">
    <text evidence="3 11">Belongs to the NadD family.</text>
</comment>
<evidence type="ECO:0000256" key="10">
    <source>
        <dbReference type="ARBA" id="ARBA00048721"/>
    </source>
</evidence>
<evidence type="ECO:0000259" key="12">
    <source>
        <dbReference type="Pfam" id="PF01467"/>
    </source>
</evidence>
<evidence type="ECO:0000256" key="9">
    <source>
        <dbReference type="ARBA" id="ARBA00023027"/>
    </source>
</evidence>
<protein>
    <recommendedName>
        <fullName evidence="11">Probable nicotinate-nucleotide adenylyltransferase</fullName>
        <ecNumber evidence="11">2.7.7.18</ecNumber>
    </recommendedName>
    <alternativeName>
        <fullName evidence="11">Deamido-NAD(+) diphosphorylase</fullName>
    </alternativeName>
    <alternativeName>
        <fullName evidence="11">Deamido-NAD(+) pyrophosphorylase</fullName>
    </alternativeName>
    <alternativeName>
        <fullName evidence="11">Nicotinate mononucleotide adenylyltransferase</fullName>
        <shortName evidence="11">NaMN adenylyltransferase</shortName>
    </alternativeName>
</protein>
<keyword evidence="4 11" id="KW-0662">Pyridine nucleotide biosynthesis</keyword>
<keyword evidence="7 11" id="KW-0547">Nucleotide-binding</keyword>
<accession>A0A142VUS9</accession>
<dbReference type="UniPathway" id="UPA00253">
    <property type="reaction ID" value="UER00332"/>
</dbReference>
<evidence type="ECO:0000256" key="3">
    <source>
        <dbReference type="ARBA" id="ARBA00009014"/>
    </source>
</evidence>
<evidence type="ECO:0000256" key="4">
    <source>
        <dbReference type="ARBA" id="ARBA00022642"/>
    </source>
</evidence>
<dbReference type="Gene3D" id="3.40.50.620">
    <property type="entry name" value="HUPs"/>
    <property type="match status" value="1"/>
</dbReference>
<keyword evidence="9 11" id="KW-0520">NAD</keyword>
<dbReference type="InterPro" id="IPR014729">
    <property type="entry name" value="Rossmann-like_a/b/a_fold"/>
</dbReference>
<evidence type="ECO:0000256" key="7">
    <source>
        <dbReference type="ARBA" id="ARBA00022741"/>
    </source>
</evidence>
<sequence length="231" mass="26134">MAGARERAGSTLTRPLTTGLLGGSFNPAHSGHRAISLDAIDALRLDELWWLVSPGNPLKAQAGMAPLAARLASAQRMARRSPIRATAIEAELGTRYTVDTLRALIHRYPNRRFIWIMGADNLVQLPRWRDWREIARLMPIAVIARPGYNGRTHAAEAMGWLRRFVRPADQKRLWTDWRPPALVFLRFSPDVRSATAIRQANPRWFESYAGRALRDPVTHSRLAMDERNETA</sequence>
<feature type="domain" description="Cytidyltransferase-like" evidence="12">
    <location>
        <begin position="20"/>
        <end position="199"/>
    </location>
</feature>
<dbReference type="GO" id="GO:0004515">
    <property type="term" value="F:nicotinate-nucleotide adenylyltransferase activity"/>
    <property type="evidence" value="ECO:0007669"/>
    <property type="project" value="UniProtKB-UniRule"/>
</dbReference>
<dbReference type="Proteomes" id="UP000076234">
    <property type="component" value="Chromosome"/>
</dbReference>
<keyword evidence="6 11" id="KW-0548">Nucleotidyltransferase</keyword>
<dbReference type="CDD" id="cd02165">
    <property type="entry name" value="NMNAT"/>
    <property type="match status" value="1"/>
</dbReference>
<keyword evidence="5 11" id="KW-0808">Transferase</keyword>
<name>A0A142VUS9_9SPHN</name>
<comment type="pathway">
    <text evidence="2 11">Cofactor biosynthesis; NAD(+) biosynthesis; deamido-NAD(+) from nicotinate D-ribonucleotide: step 1/1.</text>
</comment>
<evidence type="ECO:0000313" key="13">
    <source>
        <dbReference type="EMBL" id="AMU93472.1"/>
    </source>
</evidence>
<dbReference type="InterPro" id="IPR004821">
    <property type="entry name" value="Cyt_trans-like"/>
</dbReference>
<dbReference type="KEGG" id="ster:AOA14_02495"/>
<dbReference type="NCBIfam" id="NF000843">
    <property type="entry name" value="PRK00071.2-2"/>
    <property type="match status" value="1"/>
</dbReference>
<evidence type="ECO:0000256" key="6">
    <source>
        <dbReference type="ARBA" id="ARBA00022695"/>
    </source>
</evidence>
<evidence type="ECO:0000256" key="11">
    <source>
        <dbReference type="HAMAP-Rule" id="MF_00244"/>
    </source>
</evidence>